<organism evidence="1 2">
    <name type="scientific">Portunus trituberculatus</name>
    <name type="common">Swimming crab</name>
    <name type="synonym">Neptunus trituberculatus</name>
    <dbReference type="NCBI Taxonomy" id="210409"/>
    <lineage>
        <taxon>Eukaryota</taxon>
        <taxon>Metazoa</taxon>
        <taxon>Ecdysozoa</taxon>
        <taxon>Arthropoda</taxon>
        <taxon>Crustacea</taxon>
        <taxon>Multicrustacea</taxon>
        <taxon>Malacostraca</taxon>
        <taxon>Eumalacostraca</taxon>
        <taxon>Eucarida</taxon>
        <taxon>Decapoda</taxon>
        <taxon>Pleocyemata</taxon>
        <taxon>Brachyura</taxon>
        <taxon>Eubrachyura</taxon>
        <taxon>Portunoidea</taxon>
        <taxon>Portunidae</taxon>
        <taxon>Portuninae</taxon>
        <taxon>Portunus</taxon>
    </lineage>
</organism>
<reference evidence="1 2" key="1">
    <citation type="submission" date="2019-05" db="EMBL/GenBank/DDBJ databases">
        <title>Another draft genome of Portunus trituberculatus and its Hox gene families provides insights of decapod evolution.</title>
        <authorList>
            <person name="Jeong J.-H."/>
            <person name="Song I."/>
            <person name="Kim S."/>
            <person name="Choi T."/>
            <person name="Kim D."/>
            <person name="Ryu S."/>
            <person name="Kim W."/>
        </authorList>
    </citation>
    <scope>NUCLEOTIDE SEQUENCE [LARGE SCALE GENOMIC DNA]</scope>
    <source>
        <tissue evidence="1">Muscle</tissue>
    </source>
</reference>
<dbReference type="AlphaFoldDB" id="A0A5B7CKN6"/>
<proteinExistence type="predicted"/>
<dbReference type="Proteomes" id="UP000324222">
    <property type="component" value="Unassembled WGS sequence"/>
</dbReference>
<evidence type="ECO:0000313" key="2">
    <source>
        <dbReference type="Proteomes" id="UP000324222"/>
    </source>
</evidence>
<comment type="caution">
    <text evidence="1">The sequence shown here is derived from an EMBL/GenBank/DDBJ whole genome shotgun (WGS) entry which is preliminary data.</text>
</comment>
<accession>A0A5B7CKN6</accession>
<name>A0A5B7CKN6_PORTR</name>
<protein>
    <submittedName>
        <fullName evidence="1">Uncharacterized protein</fullName>
    </submittedName>
</protein>
<keyword evidence="2" id="KW-1185">Reference proteome</keyword>
<evidence type="ECO:0000313" key="1">
    <source>
        <dbReference type="EMBL" id="MPC10157.1"/>
    </source>
</evidence>
<sequence>MAAHMVVNKTLSSPSPPPPLSCSDTCFTGNTGNPSCHSLEKNNILLCSVDSLPFTNL</sequence>
<dbReference type="EMBL" id="VSRR010000103">
    <property type="protein sequence ID" value="MPC10157.1"/>
    <property type="molecule type" value="Genomic_DNA"/>
</dbReference>
<gene>
    <name evidence="1" type="ORF">E2C01_002786</name>
</gene>